<accession>A0A6J6C2C4</accession>
<dbReference type="EMBL" id="CAEZSR010000014">
    <property type="protein sequence ID" value="CAB4545532.1"/>
    <property type="molecule type" value="Genomic_DNA"/>
</dbReference>
<feature type="compositionally biased region" description="Low complexity" evidence="1">
    <location>
        <begin position="155"/>
        <end position="169"/>
    </location>
</feature>
<sequence length="169" mass="17835">MLGGIAFFALLGGVTWGIAALLSGNPERLEERLATPTFEVGSTEFVAGQIADGGPLLFQGLVGDDADRSIVLNHEGDDPGRGWSVRYAFPADRDDTCPVSQVEGTARFTDCDGRELGYDDLARPDRVRPLISDVVVIDLRGAQQDAAQDADGETDPSGTTTPPTTSEAP</sequence>
<dbReference type="AlphaFoldDB" id="A0A6J6C2C4"/>
<protein>
    <submittedName>
        <fullName evidence="2">Unannotated protein</fullName>
    </submittedName>
</protein>
<gene>
    <name evidence="2" type="ORF">UFOPK1493_00647</name>
</gene>
<name>A0A6J6C2C4_9ZZZZ</name>
<proteinExistence type="predicted"/>
<feature type="region of interest" description="Disordered" evidence="1">
    <location>
        <begin position="142"/>
        <end position="169"/>
    </location>
</feature>
<evidence type="ECO:0000256" key="1">
    <source>
        <dbReference type="SAM" id="MobiDB-lite"/>
    </source>
</evidence>
<evidence type="ECO:0000313" key="2">
    <source>
        <dbReference type="EMBL" id="CAB4545532.1"/>
    </source>
</evidence>
<reference evidence="2" key="1">
    <citation type="submission" date="2020-05" db="EMBL/GenBank/DDBJ databases">
        <authorList>
            <person name="Chiriac C."/>
            <person name="Salcher M."/>
            <person name="Ghai R."/>
            <person name="Kavagutti S V."/>
        </authorList>
    </citation>
    <scope>NUCLEOTIDE SEQUENCE</scope>
</reference>
<organism evidence="2">
    <name type="scientific">freshwater metagenome</name>
    <dbReference type="NCBI Taxonomy" id="449393"/>
    <lineage>
        <taxon>unclassified sequences</taxon>
        <taxon>metagenomes</taxon>
        <taxon>ecological metagenomes</taxon>
    </lineage>
</organism>